<evidence type="ECO:0000313" key="4">
    <source>
        <dbReference type="Proteomes" id="UP000838878"/>
    </source>
</evidence>
<dbReference type="Pfam" id="PF02174">
    <property type="entry name" value="IRS"/>
    <property type="match status" value="1"/>
</dbReference>
<accession>A0A8J9YCA3</accession>
<gene>
    <name evidence="3" type="ORF">BINO364_LOCUS11016</name>
</gene>
<dbReference type="SMART" id="SM01244">
    <property type="entry name" value="IRS"/>
    <property type="match status" value="1"/>
</dbReference>
<feature type="compositionally biased region" description="Polar residues" evidence="1">
    <location>
        <begin position="208"/>
        <end position="219"/>
    </location>
</feature>
<dbReference type="AlphaFoldDB" id="A0A8J9YCA3"/>
<dbReference type="EMBL" id="OV170225">
    <property type="protein sequence ID" value="CAH0725429.1"/>
    <property type="molecule type" value="Genomic_DNA"/>
</dbReference>
<feature type="region of interest" description="Disordered" evidence="1">
    <location>
        <begin position="713"/>
        <end position="735"/>
    </location>
</feature>
<evidence type="ECO:0000259" key="2">
    <source>
        <dbReference type="SMART" id="SM00310"/>
    </source>
</evidence>
<dbReference type="OrthoDB" id="6537982at2759"/>
<dbReference type="SUPFAM" id="SSF50729">
    <property type="entry name" value="PH domain-like"/>
    <property type="match status" value="1"/>
</dbReference>
<feature type="compositionally biased region" description="Polar residues" evidence="1">
    <location>
        <begin position="228"/>
        <end position="244"/>
    </location>
</feature>
<feature type="region of interest" description="Disordered" evidence="1">
    <location>
        <begin position="954"/>
        <end position="984"/>
    </location>
</feature>
<proteinExistence type="predicted"/>
<sequence>MKYPQAFLNRERTKCKALSRGQKTDRDTPRTSQHLNNLDCLHLQLYRDPKDRYKKGQTKASLSLQHFLGFESGFTLDKESNTIAIICQDVTVVLAFETRERLIAWQVKVGGQLGSSKEFLVMIGGGGSKKLPAGPARLHIQGRRFALTSGVPPRVLGLWELAHLRRYGVVEGRFCFEGGSHCGKGEGLHMLITDQAQDITDAFDQAAQGNFQPRTPRSNGTERRFKSRPNTRLSDFNSGDQSIPDTASALYEENYFGEDCGEVSPFWPSAERRELDENEYRPLTEMGAKPPWSGADHVTLERCNNCLTKLGGMSRSSTVALTTGSNFNPAWTMEAVPESCSDNSSNSTEYHAPKQMTKKEECLCKDKPPLRPPKPAHLDQKKPPALLPCQGCNCNINENVCPSNNSKVGPYENYDVPKANYNELENAEYYDTPKRIKAALADDLFQVTNSSTPESLVLKKRCGCILKFGSKKKPVIVECNESLQPVDCPCQKVTNWANNLISLPYCKRNTSCERISTEVLSNKTDDMAIYATVDVSRKTNRQSTVTDQDKNPNDPNDTIFTNYQNLEPKEIKDFEGPYANYENLEFALSLEYYENAKDLLKKAGVTQSELDALSANINLASTTLPLPLKPKACLKCGNYKSSTIHDIRTKMDEYLLMEPSKDAKNSLVNKTSTNTGYTPMSPNPNWSQSLKYPMTKACRADIEKSFSIPTLNGSGNGIQSFETSNKEAMQKRSSSVDSARLLEDLKEFDSSIGSHATSSSMETLRNLALENRLTSPCDNDRECYDCCKSSGSENKTSEESSSKDLPHLRNKHMDNAAIKRSSSVPCKGGNRDSSSSNDSGVSTCSLKHSGGEFQEFEMPLTSGQSRYQYMVHKRLRGNLSGSIHSSLPRKSKSSDLLRDQPMQIHKANAHAKSSSAEAEVPVLPPKQFKGVLDTHSTSSGTSDMSDYIETLSLTSSHSSSDAPSGIRISRQPTSTLRPRSGKEYHNLDPIITSMYKNGKDLANYTNLP</sequence>
<protein>
    <recommendedName>
        <fullName evidence="2">IRS-type PTB domain-containing protein</fullName>
    </recommendedName>
</protein>
<keyword evidence="4" id="KW-1185">Reference proteome</keyword>
<dbReference type="Gene3D" id="2.30.29.30">
    <property type="entry name" value="Pleckstrin-homology domain (PH domain)/Phosphotyrosine-binding domain (PTB)"/>
    <property type="match status" value="2"/>
</dbReference>
<feature type="compositionally biased region" description="Polar residues" evidence="1">
    <location>
        <begin position="713"/>
        <end position="723"/>
    </location>
</feature>
<dbReference type="InterPro" id="IPR037746">
    <property type="entry name" value="Dok-7"/>
</dbReference>
<evidence type="ECO:0000256" key="1">
    <source>
        <dbReference type="SAM" id="MobiDB-lite"/>
    </source>
</evidence>
<name>A0A8J9YCA3_9NEOP</name>
<dbReference type="InterPro" id="IPR011993">
    <property type="entry name" value="PH-like_dom_sf"/>
</dbReference>
<feature type="compositionally biased region" description="Low complexity" evidence="1">
    <location>
        <begin position="833"/>
        <end position="843"/>
    </location>
</feature>
<dbReference type="InterPro" id="IPR002404">
    <property type="entry name" value="IRS_PTB"/>
</dbReference>
<dbReference type="GO" id="GO:0019901">
    <property type="term" value="F:protein kinase binding"/>
    <property type="evidence" value="ECO:0007669"/>
    <property type="project" value="InterPro"/>
</dbReference>
<feature type="domain" description="IRS-type PTB" evidence="2">
    <location>
        <begin position="115"/>
        <end position="212"/>
    </location>
</feature>
<feature type="non-terminal residue" evidence="3">
    <location>
        <position position="1008"/>
    </location>
</feature>
<feature type="region of interest" description="Disordered" evidence="1">
    <location>
        <begin position="13"/>
        <end position="33"/>
    </location>
</feature>
<dbReference type="SMART" id="SM00310">
    <property type="entry name" value="PTBI"/>
    <property type="match status" value="1"/>
</dbReference>
<feature type="region of interest" description="Disordered" evidence="1">
    <location>
        <begin position="789"/>
        <end position="843"/>
    </location>
</feature>
<dbReference type="PANTHER" id="PTHR21636:SF2">
    <property type="entry name" value="PROTEIN DOK-7"/>
    <property type="match status" value="1"/>
</dbReference>
<feature type="region of interest" description="Disordered" evidence="1">
    <location>
        <begin position="208"/>
        <end position="244"/>
    </location>
</feature>
<dbReference type="PANTHER" id="PTHR21636">
    <property type="entry name" value="PROTEIN DOK-7"/>
    <property type="match status" value="1"/>
</dbReference>
<feature type="compositionally biased region" description="Basic and acidic residues" evidence="1">
    <location>
        <begin position="795"/>
        <end position="814"/>
    </location>
</feature>
<organism evidence="3 4">
    <name type="scientific">Brenthis ino</name>
    <name type="common">lesser marbled fritillary</name>
    <dbReference type="NCBI Taxonomy" id="405034"/>
    <lineage>
        <taxon>Eukaryota</taxon>
        <taxon>Metazoa</taxon>
        <taxon>Ecdysozoa</taxon>
        <taxon>Arthropoda</taxon>
        <taxon>Hexapoda</taxon>
        <taxon>Insecta</taxon>
        <taxon>Pterygota</taxon>
        <taxon>Neoptera</taxon>
        <taxon>Endopterygota</taxon>
        <taxon>Lepidoptera</taxon>
        <taxon>Glossata</taxon>
        <taxon>Ditrysia</taxon>
        <taxon>Papilionoidea</taxon>
        <taxon>Nymphalidae</taxon>
        <taxon>Heliconiinae</taxon>
        <taxon>Argynnini</taxon>
        <taxon>Brenthis</taxon>
    </lineage>
</organism>
<evidence type="ECO:0000313" key="3">
    <source>
        <dbReference type="EMBL" id="CAH0725429.1"/>
    </source>
</evidence>
<reference evidence="3" key="1">
    <citation type="submission" date="2021-12" db="EMBL/GenBank/DDBJ databases">
        <authorList>
            <person name="Martin H S."/>
        </authorList>
    </citation>
    <scope>NUCLEOTIDE SEQUENCE</scope>
</reference>
<dbReference type="Proteomes" id="UP000838878">
    <property type="component" value="Chromosome 5"/>
</dbReference>
<dbReference type="GO" id="GO:0007528">
    <property type="term" value="P:neuromuscular junction development"/>
    <property type="evidence" value="ECO:0007669"/>
    <property type="project" value="TreeGrafter"/>
</dbReference>